<name>R7YVH7_CONA1</name>
<reference evidence="3" key="1">
    <citation type="submission" date="2012-06" db="EMBL/GenBank/DDBJ databases">
        <title>The genome sequence of Coniosporium apollinis CBS 100218.</title>
        <authorList>
            <consortium name="The Broad Institute Genome Sequencing Platform"/>
            <person name="Cuomo C."/>
            <person name="Gorbushina A."/>
            <person name="Noack S."/>
            <person name="Walker B."/>
            <person name="Young S.K."/>
            <person name="Zeng Q."/>
            <person name="Gargeya S."/>
            <person name="Fitzgerald M."/>
            <person name="Haas B."/>
            <person name="Abouelleil A."/>
            <person name="Alvarado L."/>
            <person name="Arachchi H.M."/>
            <person name="Berlin A.M."/>
            <person name="Chapman S.B."/>
            <person name="Goldberg J."/>
            <person name="Griggs A."/>
            <person name="Gujja S."/>
            <person name="Hansen M."/>
            <person name="Howarth C."/>
            <person name="Imamovic A."/>
            <person name="Larimer J."/>
            <person name="McCowan C."/>
            <person name="Montmayeur A."/>
            <person name="Murphy C."/>
            <person name="Neiman D."/>
            <person name="Pearson M."/>
            <person name="Priest M."/>
            <person name="Roberts A."/>
            <person name="Saif S."/>
            <person name="Shea T."/>
            <person name="Sisk P."/>
            <person name="Sykes S."/>
            <person name="Wortman J."/>
            <person name="Nusbaum C."/>
            <person name="Birren B."/>
        </authorList>
    </citation>
    <scope>NUCLEOTIDE SEQUENCE [LARGE SCALE GENOMIC DNA]</scope>
    <source>
        <strain evidence="3">CBS 100218</strain>
    </source>
</reference>
<evidence type="ECO:0008006" key="4">
    <source>
        <dbReference type="Google" id="ProtNLM"/>
    </source>
</evidence>
<sequence length="429" mass="49229">MPTSQTSEDSGQCDARGRKLQRDRQNQRQKRRRERETLENLERRNASLERQVKALLDGSNETVRQLWNTVQSMSARTRATNDRLDQVNTFIKEWTAQDDTRLPRRDLYASTTTDETTGGIQPGPCVDVGCQGPLECEMNNSQYPAPSSNALNGADNSSRADIDGARVNVGPDRYERPSESLVSMTKSRQMPNVTHLTTYRELTIPITKLEEILTLPEWLRIPPTAPPTKTCFDPFGPIIQEMRKSTHLFKLCSPEPAALDLVLGGSLNELANAVHRATLHDPLRRTEKFAINWMSYLVARWFVHPSEDSYRRMPAMFRPTAMQLFTPHSPIFDYVVWPQLRDNFIVHGMKYCRAEVFGLLFCTCRVRNTRNTDYIVRSRGGDAQADPAFLEKIFSLDGWVLLEKFWNEYPELVVGMDREKIMILEEDLV</sequence>
<accession>R7YVH7</accession>
<dbReference type="PANTHER" id="PTHR37012">
    <property type="entry name" value="B-ZIP TRANSCRIPTION FACTOR (EUROFUNG)-RELATED"/>
    <property type="match status" value="1"/>
</dbReference>
<protein>
    <recommendedName>
        <fullName evidence="4">BZIP domain-containing protein</fullName>
    </recommendedName>
</protein>
<evidence type="ECO:0000313" key="2">
    <source>
        <dbReference type="EMBL" id="EON65853.1"/>
    </source>
</evidence>
<dbReference type="Pfam" id="PF11905">
    <property type="entry name" value="DUF3425"/>
    <property type="match status" value="1"/>
</dbReference>
<evidence type="ECO:0000313" key="3">
    <source>
        <dbReference type="Proteomes" id="UP000016924"/>
    </source>
</evidence>
<gene>
    <name evidence="2" type="ORF">W97_05095</name>
</gene>
<proteinExistence type="predicted"/>
<dbReference type="RefSeq" id="XP_007781170.1">
    <property type="nucleotide sequence ID" value="XM_007782980.1"/>
</dbReference>
<feature type="region of interest" description="Disordered" evidence="1">
    <location>
        <begin position="1"/>
        <end position="42"/>
    </location>
</feature>
<dbReference type="PANTHER" id="PTHR37012:SF7">
    <property type="entry name" value="B-ZIP TRANSCRIPTION FACTOR (EUROFUNG)-RELATED"/>
    <property type="match status" value="1"/>
</dbReference>
<dbReference type="OMA" id="WLADQIN"/>
<dbReference type="HOGENOM" id="CLU_030985_1_0_1"/>
<feature type="compositionally biased region" description="Polar residues" evidence="1">
    <location>
        <begin position="1"/>
        <end position="10"/>
    </location>
</feature>
<feature type="region of interest" description="Disordered" evidence="1">
    <location>
        <begin position="165"/>
        <end position="187"/>
    </location>
</feature>
<dbReference type="eggNOG" id="ENOG502SMZA">
    <property type="taxonomic scope" value="Eukaryota"/>
</dbReference>
<dbReference type="EMBL" id="JH767576">
    <property type="protein sequence ID" value="EON65853.1"/>
    <property type="molecule type" value="Genomic_DNA"/>
</dbReference>
<evidence type="ECO:0000256" key="1">
    <source>
        <dbReference type="SAM" id="MobiDB-lite"/>
    </source>
</evidence>
<dbReference type="AlphaFoldDB" id="R7YVH7"/>
<feature type="compositionally biased region" description="Basic and acidic residues" evidence="1">
    <location>
        <begin position="15"/>
        <end position="26"/>
    </location>
</feature>
<organism evidence="2 3">
    <name type="scientific">Coniosporium apollinis (strain CBS 100218)</name>
    <name type="common">Rock-inhabiting black yeast</name>
    <dbReference type="NCBI Taxonomy" id="1168221"/>
    <lineage>
        <taxon>Eukaryota</taxon>
        <taxon>Fungi</taxon>
        <taxon>Dikarya</taxon>
        <taxon>Ascomycota</taxon>
        <taxon>Pezizomycotina</taxon>
        <taxon>Dothideomycetes</taxon>
        <taxon>Dothideomycetes incertae sedis</taxon>
        <taxon>Coniosporium</taxon>
    </lineage>
</organism>
<dbReference type="Proteomes" id="UP000016924">
    <property type="component" value="Unassembled WGS sequence"/>
</dbReference>
<dbReference type="OrthoDB" id="3849060at2759"/>
<dbReference type="InterPro" id="IPR021833">
    <property type="entry name" value="DUF3425"/>
</dbReference>
<dbReference type="GeneID" id="19902406"/>
<keyword evidence="3" id="KW-1185">Reference proteome</keyword>